<dbReference type="EMBL" id="VWKB01000031">
    <property type="protein sequence ID" value="KAA4092844.1"/>
    <property type="molecule type" value="Genomic_DNA"/>
</dbReference>
<evidence type="ECO:0000313" key="1">
    <source>
        <dbReference type="EMBL" id="KAA4092844.1"/>
    </source>
</evidence>
<dbReference type="Proteomes" id="UP000473905">
    <property type="component" value="Unassembled WGS sequence"/>
</dbReference>
<organism evidence="1 2">
    <name type="scientific">Bacteroides ovatus</name>
    <dbReference type="NCBI Taxonomy" id="28116"/>
    <lineage>
        <taxon>Bacteria</taxon>
        <taxon>Pseudomonadati</taxon>
        <taxon>Bacteroidota</taxon>
        <taxon>Bacteroidia</taxon>
        <taxon>Bacteroidales</taxon>
        <taxon>Bacteroidaceae</taxon>
        <taxon>Bacteroides</taxon>
    </lineage>
</organism>
<dbReference type="AlphaFoldDB" id="A0A5M5D559"/>
<gene>
    <name evidence="1" type="ORF">F3D66_20710</name>
</gene>
<comment type="caution">
    <text evidence="1">The sequence shown here is derived from an EMBL/GenBank/DDBJ whole genome shotgun (WGS) entry which is preliminary data.</text>
</comment>
<sequence length="176" mass="20300">MKYWKQGFYDTLIDGAIEISEEYYNQLLAGQSAGLLIVESKQGYPVLVEYESTIKEKRAQKLNELQLYDSSEAVNQFTIDNVSGWLNKSTRVRLMNSINIERESGRSETSIWLDETQFILSIEKAIDMLQQIELYALACYDTTQRHISTINQLETKEEIESYDYYVGYPGKLSFGG</sequence>
<keyword evidence="2" id="KW-1185">Reference proteome</keyword>
<proteinExistence type="predicted"/>
<accession>A0A5M5D559</accession>
<reference evidence="1 2" key="1">
    <citation type="journal article" date="2019" name="Nat. Med.">
        <title>A library of human gut bacterial isolates paired with longitudinal multiomics data enables mechanistic microbiome research.</title>
        <authorList>
            <person name="Poyet M."/>
            <person name="Groussin M."/>
            <person name="Gibbons S.M."/>
            <person name="Avila-Pacheco J."/>
            <person name="Jiang X."/>
            <person name="Kearney S.M."/>
            <person name="Perrotta A.R."/>
            <person name="Berdy B."/>
            <person name="Zhao S."/>
            <person name="Lieberman T.D."/>
            <person name="Swanson P.K."/>
            <person name="Smith M."/>
            <person name="Roesemann S."/>
            <person name="Alexander J.E."/>
            <person name="Rich S.A."/>
            <person name="Livny J."/>
            <person name="Vlamakis H."/>
            <person name="Clish C."/>
            <person name="Bullock K."/>
            <person name="Deik A."/>
            <person name="Scott J."/>
            <person name="Pierce K.A."/>
            <person name="Xavier R.J."/>
            <person name="Alm E.J."/>
        </authorList>
    </citation>
    <scope>NUCLEOTIDE SEQUENCE [LARGE SCALE GENOMIC DNA]</scope>
    <source>
        <strain evidence="1 2">BIOML-A134</strain>
    </source>
</reference>
<protein>
    <submittedName>
        <fullName evidence="1">DUF4376 domain-containing protein</fullName>
    </submittedName>
</protein>
<evidence type="ECO:0000313" key="2">
    <source>
        <dbReference type="Proteomes" id="UP000473905"/>
    </source>
</evidence>
<name>A0A5M5D559_BACOV</name>